<dbReference type="InterPro" id="IPR003594">
    <property type="entry name" value="HATPase_dom"/>
</dbReference>
<evidence type="ECO:0000256" key="6">
    <source>
        <dbReference type="ARBA" id="ARBA00022840"/>
    </source>
</evidence>
<organism evidence="10 11">
    <name type="scientific">Cohnella kolymensis</name>
    <dbReference type="NCBI Taxonomy" id="1590652"/>
    <lineage>
        <taxon>Bacteria</taxon>
        <taxon>Bacillati</taxon>
        <taxon>Bacillota</taxon>
        <taxon>Bacilli</taxon>
        <taxon>Bacillales</taxon>
        <taxon>Paenibacillaceae</taxon>
        <taxon>Cohnella</taxon>
    </lineage>
</organism>
<keyword evidence="8" id="KW-0175">Coiled coil</keyword>
<feature type="coiled-coil region" evidence="8">
    <location>
        <begin position="337"/>
        <end position="364"/>
    </location>
</feature>
<dbReference type="InterPro" id="IPR050482">
    <property type="entry name" value="Sensor_HK_TwoCompSys"/>
</dbReference>
<dbReference type="Proteomes" id="UP000054526">
    <property type="component" value="Unassembled WGS sequence"/>
</dbReference>
<sequence length="555" mass="60750">MSMEPRIQELVTLKTIAETLNQSNELSPMLDTVLEKLLDLTGLSAGWIFLTDGPPDYVCVADHRLPPGLLHDNKRPMSCGSCWCMDRYWDGRLKNAVNILNCKRLEEAVEHRWGDTRGITHHATVPLRSGDRRIGILNVAAPGKQHFKEEELALLQAVAFQIGSAVERMRLYADEQRRANLFARVGEFSRLLGTNMGTSMEQADLAERVVELIGENFDWPFVALLESVGSDFQPRAVYSAGETSTPYSPVPHSSAHWLEKAVSERRVVPADASEASALTGGDFRLEEAGAILASASAAPIPFSGASNSILVIGSEKAGERSRVDCEVLEALAEHVAVAFESARIDEYNRELARWEERNRLARDLHDSVSQMLFSLSMTAKGTEALLKGTDVDSALTAVRDMQSLSQSALKEMRSLIMQLRPVGLEAGLVTSLKAYGEKLGLRVLPKMDGIRELPRAVEEALWRIGQEALNNVVKHSGTGEAAVSLQLSDTAAVMRISDNGRGLVEHTAARRPSSIGLSTMRERTEKLGGKFTLTSTFGNGTVVEVLIPLQLPSSR</sequence>
<proteinExistence type="predicted"/>
<feature type="domain" description="Histidine kinase" evidence="9">
    <location>
        <begin position="359"/>
        <end position="551"/>
    </location>
</feature>
<keyword evidence="3" id="KW-0808">Transferase</keyword>
<gene>
    <name evidence="10" type="ORF">SD71_07470</name>
</gene>
<keyword evidence="4" id="KW-0547">Nucleotide-binding</keyword>
<dbReference type="SUPFAM" id="SSF55874">
    <property type="entry name" value="ATPase domain of HSP90 chaperone/DNA topoisomerase II/histidine kinase"/>
    <property type="match status" value="1"/>
</dbReference>
<evidence type="ECO:0000256" key="2">
    <source>
        <dbReference type="ARBA" id="ARBA00012438"/>
    </source>
</evidence>
<evidence type="ECO:0000256" key="1">
    <source>
        <dbReference type="ARBA" id="ARBA00000085"/>
    </source>
</evidence>
<dbReference type="Gene3D" id="1.20.5.1930">
    <property type="match status" value="1"/>
</dbReference>
<keyword evidence="7" id="KW-0902">Two-component regulatory system</keyword>
<evidence type="ECO:0000259" key="9">
    <source>
        <dbReference type="PROSITE" id="PS50109"/>
    </source>
</evidence>
<dbReference type="Pfam" id="PF13185">
    <property type="entry name" value="GAF_2"/>
    <property type="match status" value="1"/>
</dbReference>
<dbReference type="SMART" id="SM00065">
    <property type="entry name" value="GAF"/>
    <property type="match status" value="1"/>
</dbReference>
<dbReference type="PANTHER" id="PTHR24421:SF40">
    <property type="entry name" value="SENSOR HISTIDINE KINASE YHCY"/>
    <property type="match status" value="1"/>
</dbReference>
<dbReference type="SUPFAM" id="SSF55781">
    <property type="entry name" value="GAF domain-like"/>
    <property type="match status" value="2"/>
</dbReference>
<dbReference type="InterPro" id="IPR003018">
    <property type="entry name" value="GAF"/>
</dbReference>
<dbReference type="InterPro" id="IPR011712">
    <property type="entry name" value="Sig_transdc_His_kin_sub3_dim/P"/>
</dbReference>
<dbReference type="RefSeq" id="WP_041061702.1">
    <property type="nucleotide sequence ID" value="NZ_JXAL01000008.1"/>
</dbReference>
<dbReference type="GO" id="GO:0016301">
    <property type="term" value="F:kinase activity"/>
    <property type="evidence" value="ECO:0007669"/>
    <property type="project" value="UniProtKB-KW"/>
</dbReference>
<evidence type="ECO:0000256" key="4">
    <source>
        <dbReference type="ARBA" id="ARBA00022741"/>
    </source>
</evidence>
<evidence type="ECO:0000313" key="11">
    <source>
        <dbReference type="Proteomes" id="UP000054526"/>
    </source>
</evidence>
<dbReference type="Pfam" id="PF02518">
    <property type="entry name" value="HATPase_c"/>
    <property type="match status" value="1"/>
</dbReference>
<dbReference type="InterPro" id="IPR036890">
    <property type="entry name" value="HATPase_C_sf"/>
</dbReference>
<accession>A0ABR5A7B1</accession>
<evidence type="ECO:0000313" key="10">
    <source>
        <dbReference type="EMBL" id="KIL36445.1"/>
    </source>
</evidence>
<evidence type="ECO:0000256" key="5">
    <source>
        <dbReference type="ARBA" id="ARBA00022777"/>
    </source>
</evidence>
<evidence type="ECO:0000256" key="8">
    <source>
        <dbReference type="SAM" id="Coils"/>
    </source>
</evidence>
<dbReference type="PROSITE" id="PS50109">
    <property type="entry name" value="HIS_KIN"/>
    <property type="match status" value="1"/>
</dbReference>
<dbReference type="InterPro" id="IPR029016">
    <property type="entry name" value="GAF-like_dom_sf"/>
</dbReference>
<protein>
    <recommendedName>
        <fullName evidence="2">histidine kinase</fullName>
        <ecNumber evidence="2">2.7.13.3</ecNumber>
    </recommendedName>
</protein>
<evidence type="ECO:0000256" key="3">
    <source>
        <dbReference type="ARBA" id="ARBA00022679"/>
    </source>
</evidence>
<keyword evidence="5 10" id="KW-0418">Kinase</keyword>
<dbReference type="Gene3D" id="3.30.450.40">
    <property type="match status" value="2"/>
</dbReference>
<comment type="catalytic activity">
    <reaction evidence="1">
        <text>ATP + protein L-histidine = ADP + protein N-phospho-L-histidine.</text>
        <dbReference type="EC" id="2.7.13.3"/>
    </reaction>
</comment>
<keyword evidence="11" id="KW-1185">Reference proteome</keyword>
<comment type="caution">
    <text evidence="10">The sequence shown here is derived from an EMBL/GenBank/DDBJ whole genome shotgun (WGS) entry which is preliminary data.</text>
</comment>
<dbReference type="EC" id="2.7.13.3" evidence="2"/>
<name>A0ABR5A7B1_9BACL</name>
<keyword evidence="6" id="KW-0067">ATP-binding</keyword>
<reference evidence="10 11" key="1">
    <citation type="submission" date="2014-12" db="EMBL/GenBank/DDBJ databases">
        <title>Draft genome sequence of Cohnella kolymensis strain B-2846.</title>
        <authorList>
            <person name="Karlyshev A.V."/>
            <person name="Kudryashova E.B."/>
        </authorList>
    </citation>
    <scope>NUCLEOTIDE SEQUENCE [LARGE SCALE GENOMIC DNA]</scope>
    <source>
        <strain evidence="10 11">VKM B-2846</strain>
    </source>
</reference>
<dbReference type="EMBL" id="JXAL01000008">
    <property type="protein sequence ID" value="KIL36445.1"/>
    <property type="molecule type" value="Genomic_DNA"/>
</dbReference>
<dbReference type="Gene3D" id="3.30.565.10">
    <property type="entry name" value="Histidine kinase-like ATPase, C-terminal domain"/>
    <property type="match status" value="1"/>
</dbReference>
<dbReference type="CDD" id="cd16917">
    <property type="entry name" value="HATPase_UhpB-NarQ-NarX-like"/>
    <property type="match status" value="1"/>
</dbReference>
<dbReference type="InterPro" id="IPR005467">
    <property type="entry name" value="His_kinase_dom"/>
</dbReference>
<evidence type="ECO:0000256" key="7">
    <source>
        <dbReference type="ARBA" id="ARBA00023012"/>
    </source>
</evidence>
<dbReference type="Pfam" id="PF07730">
    <property type="entry name" value="HisKA_3"/>
    <property type="match status" value="1"/>
</dbReference>
<dbReference type="SMART" id="SM00387">
    <property type="entry name" value="HATPase_c"/>
    <property type="match status" value="1"/>
</dbReference>
<dbReference type="PANTHER" id="PTHR24421">
    <property type="entry name" value="NITRATE/NITRITE SENSOR PROTEIN NARX-RELATED"/>
    <property type="match status" value="1"/>
</dbReference>